<evidence type="ECO:0000313" key="1">
    <source>
        <dbReference type="EMBL" id="QHT61712.1"/>
    </source>
</evidence>
<keyword evidence="2" id="KW-1185">Reference proteome</keyword>
<sequence length="155" mass="17610">MSIYISPEHYEQAAAIGISSKNVYQRVHQYGWSVDRAISELPMKRSLELPEHWLVVAAANGISRRKYARRIAAGYTEEDAATLTHEEAIKLRAERQRKVSLADIERAEALGLTAHSLRERLRNGWSKADALTLPKFERCARGDFGGLRRKEAKHL</sequence>
<name>A0A6C0G044_9BACL</name>
<gene>
    <name evidence="1" type="ORF">GXP70_18185</name>
</gene>
<reference evidence="1 2" key="1">
    <citation type="submission" date="2020-01" db="EMBL/GenBank/DDBJ databases">
        <title>Paenibacillus sp. nov., isolated from tomato rhizosphere.</title>
        <authorList>
            <person name="Weon H.-Y."/>
            <person name="Lee S.A."/>
        </authorList>
    </citation>
    <scope>NUCLEOTIDE SEQUENCE [LARGE SCALE GENOMIC DNA]</scope>
    <source>
        <strain evidence="1 2">12200R-189</strain>
    </source>
</reference>
<dbReference type="Proteomes" id="UP000476064">
    <property type="component" value="Chromosome"/>
</dbReference>
<dbReference type="KEGG" id="plyc:GXP70_18185"/>
<dbReference type="RefSeq" id="WP_162358151.1">
    <property type="nucleotide sequence ID" value="NZ_CP048209.1"/>
</dbReference>
<accession>A0A6C0G044</accession>
<dbReference type="EMBL" id="CP048209">
    <property type="protein sequence ID" value="QHT61712.1"/>
    <property type="molecule type" value="Genomic_DNA"/>
</dbReference>
<dbReference type="AlphaFoldDB" id="A0A6C0G044"/>
<protein>
    <submittedName>
        <fullName evidence="1">Uncharacterized protein</fullName>
    </submittedName>
</protein>
<evidence type="ECO:0000313" key="2">
    <source>
        <dbReference type="Proteomes" id="UP000476064"/>
    </source>
</evidence>
<proteinExistence type="predicted"/>
<organism evidence="1 2">
    <name type="scientific">Paenibacillus lycopersici</name>
    <dbReference type="NCBI Taxonomy" id="2704462"/>
    <lineage>
        <taxon>Bacteria</taxon>
        <taxon>Bacillati</taxon>
        <taxon>Bacillota</taxon>
        <taxon>Bacilli</taxon>
        <taxon>Bacillales</taxon>
        <taxon>Paenibacillaceae</taxon>
        <taxon>Paenibacillus</taxon>
    </lineage>
</organism>